<accession>A0A5C5FMD1</accession>
<dbReference type="AlphaFoldDB" id="A0A5C5FMD1"/>
<dbReference type="GO" id="GO:0008821">
    <property type="term" value="F:crossover junction DNA endonuclease activity"/>
    <property type="evidence" value="ECO:0007669"/>
    <property type="project" value="TreeGrafter"/>
</dbReference>
<dbReference type="PANTHER" id="PTHR20208">
    <property type="entry name" value="STRUCTURE-SPECIFIC ENDONUCLEASE SUBUNIT SLX1"/>
    <property type="match status" value="1"/>
</dbReference>
<feature type="compositionally biased region" description="Acidic residues" evidence="9">
    <location>
        <begin position="500"/>
        <end position="519"/>
    </location>
</feature>
<keyword evidence="12" id="KW-1185">Reference proteome</keyword>
<dbReference type="PANTHER" id="PTHR20208:SF10">
    <property type="entry name" value="STRUCTURE-SPECIFIC ENDONUCLEASE SUBUNIT SLX1"/>
    <property type="match status" value="1"/>
</dbReference>
<evidence type="ECO:0000256" key="8">
    <source>
        <dbReference type="HAMAP-Rule" id="MF_03100"/>
    </source>
</evidence>
<reference evidence="11 12" key="1">
    <citation type="submission" date="2019-03" db="EMBL/GenBank/DDBJ databases">
        <title>Rhodosporidium diobovatum UCD-FST 08-225 genome sequencing, assembly, and annotation.</title>
        <authorList>
            <person name="Fakankun I.U."/>
            <person name="Fristensky B."/>
            <person name="Levin D.B."/>
        </authorList>
    </citation>
    <scope>NUCLEOTIDE SEQUENCE [LARGE SCALE GENOMIC DNA]</scope>
    <source>
        <strain evidence="11 12">UCD-FST 08-225</strain>
    </source>
</reference>
<dbReference type="PROSITE" id="PS50164">
    <property type="entry name" value="GIY_YIG"/>
    <property type="match status" value="1"/>
</dbReference>
<dbReference type="STRING" id="5288.A0A5C5FMD1"/>
<feature type="compositionally biased region" description="Pro residues" evidence="9">
    <location>
        <begin position="1"/>
        <end position="12"/>
    </location>
</feature>
<organism evidence="11 12">
    <name type="scientific">Rhodotorula diobovata</name>
    <dbReference type="NCBI Taxonomy" id="5288"/>
    <lineage>
        <taxon>Eukaryota</taxon>
        <taxon>Fungi</taxon>
        <taxon>Dikarya</taxon>
        <taxon>Basidiomycota</taxon>
        <taxon>Pucciniomycotina</taxon>
        <taxon>Microbotryomycetes</taxon>
        <taxon>Sporidiobolales</taxon>
        <taxon>Sporidiobolaceae</taxon>
        <taxon>Rhodotorula</taxon>
    </lineage>
</organism>
<dbReference type="InterPro" id="IPR027520">
    <property type="entry name" value="Slx1"/>
</dbReference>
<evidence type="ECO:0000256" key="7">
    <source>
        <dbReference type="ARBA" id="ARBA00023242"/>
    </source>
</evidence>
<feature type="compositionally biased region" description="Low complexity" evidence="9">
    <location>
        <begin position="571"/>
        <end position="582"/>
    </location>
</feature>
<dbReference type="InterPro" id="IPR000305">
    <property type="entry name" value="GIY-YIG_endonuc"/>
</dbReference>
<evidence type="ECO:0000259" key="10">
    <source>
        <dbReference type="PROSITE" id="PS50164"/>
    </source>
</evidence>
<comment type="cofactor">
    <cofactor evidence="8">
        <name>a divalent metal cation</name>
        <dbReference type="ChEBI" id="CHEBI:60240"/>
    </cofactor>
</comment>
<keyword evidence="3 8" id="KW-0227">DNA damage</keyword>
<comment type="subunit">
    <text evidence="8">Forms a heterodimer with SLX4.</text>
</comment>
<feature type="compositionally biased region" description="Basic residues" evidence="9">
    <location>
        <begin position="446"/>
        <end position="457"/>
    </location>
</feature>
<keyword evidence="7 8" id="KW-0539">Nucleus</keyword>
<evidence type="ECO:0000256" key="5">
    <source>
        <dbReference type="ARBA" id="ARBA00023172"/>
    </source>
</evidence>
<feature type="region of interest" description="Disordered" evidence="9">
    <location>
        <begin position="1"/>
        <end position="39"/>
    </location>
</feature>
<dbReference type="InterPro" id="IPR050381">
    <property type="entry name" value="SLX1_endonuclease"/>
</dbReference>
<dbReference type="HAMAP" id="MF_03100">
    <property type="entry name" value="Endonuc_su_Slx1"/>
    <property type="match status" value="1"/>
</dbReference>
<feature type="region of interest" description="Disordered" evidence="9">
    <location>
        <begin position="441"/>
        <end position="525"/>
    </location>
</feature>
<evidence type="ECO:0000256" key="3">
    <source>
        <dbReference type="ARBA" id="ARBA00022763"/>
    </source>
</evidence>
<feature type="compositionally biased region" description="Acidic residues" evidence="9">
    <location>
        <begin position="474"/>
        <end position="489"/>
    </location>
</feature>
<feature type="compositionally biased region" description="Basic and acidic residues" evidence="9">
    <location>
        <begin position="752"/>
        <end position="770"/>
    </location>
</feature>
<gene>
    <name evidence="11" type="ORF">DMC30DRAFT_404333</name>
</gene>
<name>A0A5C5FMD1_9BASI</name>
<comment type="subcellular location">
    <subcellularLocation>
        <location evidence="8">Nucleus</location>
    </subcellularLocation>
</comment>
<dbReference type="Gene3D" id="3.30.40.10">
    <property type="entry name" value="Zinc/RING finger domain, C3HC4 (zinc finger)"/>
    <property type="match status" value="1"/>
</dbReference>
<evidence type="ECO:0000313" key="12">
    <source>
        <dbReference type="Proteomes" id="UP000311382"/>
    </source>
</evidence>
<keyword evidence="1 8" id="KW-0540">Nuclease</keyword>
<proteinExistence type="inferred from homology"/>
<dbReference type="Gene3D" id="3.40.1440.10">
    <property type="entry name" value="GIY-YIG endonuclease"/>
    <property type="match status" value="1"/>
</dbReference>
<comment type="function">
    <text evidence="8">Catalytic subunit of the SLX1-SLX4 structure-specific endonuclease that resolves DNA secondary structures generated during DNA repair and recombination. Has endonuclease activity towards branched DNA substrates, introducing single-strand cuts in duplex DNA close to junctions with ss-DNA.</text>
</comment>
<evidence type="ECO:0000256" key="9">
    <source>
        <dbReference type="SAM" id="MobiDB-lite"/>
    </source>
</evidence>
<evidence type="ECO:0000256" key="2">
    <source>
        <dbReference type="ARBA" id="ARBA00022759"/>
    </source>
</evidence>
<keyword evidence="2 8" id="KW-0255">Endonuclease</keyword>
<feature type="domain" description="GIY-YIG" evidence="10">
    <location>
        <begin position="48"/>
        <end position="131"/>
    </location>
</feature>
<dbReference type="InterPro" id="IPR035901">
    <property type="entry name" value="GIY-YIG_endonuc_sf"/>
</dbReference>
<keyword evidence="4 8" id="KW-0378">Hydrolase</keyword>
<dbReference type="GO" id="GO:0033557">
    <property type="term" value="C:Slx1-Slx4 complex"/>
    <property type="evidence" value="ECO:0007669"/>
    <property type="project" value="UniProtKB-UniRule"/>
</dbReference>
<comment type="caution">
    <text evidence="11">The sequence shown here is derived from an EMBL/GenBank/DDBJ whole genome shotgun (WGS) entry which is preliminary data.</text>
</comment>
<feature type="compositionally biased region" description="Basic and acidic residues" evidence="9">
    <location>
        <begin position="151"/>
        <end position="178"/>
    </location>
</feature>
<protein>
    <recommendedName>
        <fullName evidence="10">GIY-YIG domain-containing protein</fullName>
    </recommendedName>
</protein>
<evidence type="ECO:0000256" key="6">
    <source>
        <dbReference type="ARBA" id="ARBA00023204"/>
    </source>
</evidence>
<dbReference type="GO" id="GO:0000724">
    <property type="term" value="P:double-strand break repair via homologous recombination"/>
    <property type="evidence" value="ECO:0007669"/>
    <property type="project" value="TreeGrafter"/>
</dbReference>
<dbReference type="Proteomes" id="UP000311382">
    <property type="component" value="Unassembled WGS sequence"/>
</dbReference>
<dbReference type="EMBL" id="SOZI01000162">
    <property type="protein sequence ID" value="TNY18003.1"/>
    <property type="molecule type" value="Genomic_DNA"/>
</dbReference>
<keyword evidence="5 8" id="KW-0233">DNA recombination</keyword>
<evidence type="ECO:0000256" key="4">
    <source>
        <dbReference type="ARBA" id="ARBA00022801"/>
    </source>
</evidence>
<sequence length="770" mass="81602">MPRARPPSPSRSPSPSSSPRARTPPSPPPRARAAANPTSTLLHHSIPPFYACYLLRSFAARRAGAATYIGSTPDPPRRWRQHMGLVKGGAFKTRLGRPWEMEALVSGFPTKLQALQFEWAWQNPHASRLLRSAPKADSAAPQGGLARGRGKGKDKEREDGGGDGEMGKVKVKDKLKSADKPPAAAAAVAQFPRGALSNRPLSKIQVLQYMLTSAPWRSFPLRVTLLSLDAQAWWDAARRLGPVLRTEAGVRKWEREREREGDGAEDAWGERAQRLDEVRVVLRREGVDGARLVRAGEKAEGEEVERLRVDDGEFFDAHWAKWAALSDDPARLQDTACDLCRKPVDTSDHLSFHLCTASAPGALAPCLAVFHPLCLSAHLLSPHVPSLPPPTSASVSPTAPSSAAPPAVFAPPLLPTTGPCPTCGGALHWADLVRGAYRRGEELEGRRKKRTRQRGRRVAGGGTRRKGEVLPAEKEEDDDDDGEEEEEEEAFRFSGSGSDDPSDAESVDLGPLDDDGADSDAERSFARLDAAAQALGVEAGALSEGEEVRAPWDEDGDAESLLGRPAPPAAPAGKPRARVPCAVRPPPSTPAGPRKRGRPREGEGAATDPDGDGDGASLRTVRSPWSDSDHVFDARLAPGPETGRLDALPPAPPLREPRAAAAVLPSPDPAPLPPKRRGRPPKAAAAGARTLVGAFGSSKAALSTASAAAAGKRGGGGADSSGRATLGRGEVDEEEDALVPPGLLGVGGARPGEARQARTTKREAYIELSD</sequence>
<keyword evidence="6 8" id="KW-0234">DNA repair</keyword>
<feature type="region of interest" description="Disordered" evidence="9">
    <location>
        <begin position="538"/>
        <end position="686"/>
    </location>
</feature>
<dbReference type="Pfam" id="PF01541">
    <property type="entry name" value="GIY-YIG"/>
    <property type="match status" value="1"/>
</dbReference>
<comment type="caution">
    <text evidence="8">Lacks conserved residue(s) required for the propagation of feature annotation.</text>
</comment>
<dbReference type="OrthoDB" id="24645at2759"/>
<evidence type="ECO:0000256" key="1">
    <source>
        <dbReference type="ARBA" id="ARBA00022722"/>
    </source>
</evidence>
<evidence type="ECO:0000313" key="11">
    <source>
        <dbReference type="EMBL" id="TNY18003.1"/>
    </source>
</evidence>
<feature type="region of interest" description="Disordered" evidence="9">
    <location>
        <begin position="703"/>
        <end position="770"/>
    </location>
</feature>
<feature type="region of interest" description="Disordered" evidence="9">
    <location>
        <begin position="131"/>
        <end position="178"/>
    </location>
</feature>
<dbReference type="CDD" id="cd10455">
    <property type="entry name" value="GIY-YIG_SLX1"/>
    <property type="match status" value="1"/>
</dbReference>
<dbReference type="InterPro" id="IPR013083">
    <property type="entry name" value="Znf_RING/FYVE/PHD"/>
</dbReference>
<comment type="similarity">
    <text evidence="8">Belongs to the SLX1 family.</text>
</comment>
<dbReference type="GO" id="GO:0017108">
    <property type="term" value="F:5'-flap endonuclease activity"/>
    <property type="evidence" value="ECO:0007669"/>
    <property type="project" value="InterPro"/>
</dbReference>